<name>A0A1V8TFB0_9PEZI</name>
<proteinExistence type="predicted"/>
<accession>A0A1V8TFB0</accession>
<comment type="caution">
    <text evidence="1">The sequence shown here is derived from an EMBL/GenBank/DDBJ whole genome shotgun (WGS) entry which is preliminary data.</text>
</comment>
<dbReference type="InParanoid" id="A0A1V8TFB0"/>
<evidence type="ECO:0000313" key="1">
    <source>
        <dbReference type="EMBL" id="OQO09964.1"/>
    </source>
</evidence>
<sequence length="212" mass="23612">MRRYISYYGNLNIKSTFDNGPLLIANLLVHTHLNRNPTSATYALGTFYKATLNLVLLFHSCHVLMHDGKAVEAANALALQDSLRTSWQAVENLASIHGAPMNDPEYLRARVQDKTLLDGPHHAVVLGVPKYPITKRMGFQFPACPLYTRNCTEVLLKTLGLPTVGGGFAYCVKSLRMQEMAYAACTYEEPIDTQLMNSPLCQAALLEDMFLF</sequence>
<protein>
    <submittedName>
        <fullName evidence="1">Uncharacterized protein</fullName>
    </submittedName>
</protein>
<dbReference type="EMBL" id="NAJO01000009">
    <property type="protein sequence ID" value="OQO09964.1"/>
    <property type="molecule type" value="Genomic_DNA"/>
</dbReference>
<evidence type="ECO:0000313" key="2">
    <source>
        <dbReference type="Proteomes" id="UP000192596"/>
    </source>
</evidence>
<organism evidence="1 2">
    <name type="scientific">Cryoendolithus antarcticus</name>
    <dbReference type="NCBI Taxonomy" id="1507870"/>
    <lineage>
        <taxon>Eukaryota</taxon>
        <taxon>Fungi</taxon>
        <taxon>Dikarya</taxon>
        <taxon>Ascomycota</taxon>
        <taxon>Pezizomycotina</taxon>
        <taxon>Dothideomycetes</taxon>
        <taxon>Dothideomycetidae</taxon>
        <taxon>Cladosporiales</taxon>
        <taxon>Cladosporiaceae</taxon>
        <taxon>Cryoendolithus</taxon>
    </lineage>
</organism>
<reference evidence="2" key="1">
    <citation type="submission" date="2017-03" db="EMBL/GenBank/DDBJ databases">
        <title>Genomes of endolithic fungi from Antarctica.</title>
        <authorList>
            <person name="Coleine C."/>
            <person name="Masonjones S."/>
            <person name="Stajich J.E."/>
        </authorList>
    </citation>
    <scope>NUCLEOTIDE SEQUENCE [LARGE SCALE GENOMIC DNA]</scope>
    <source>
        <strain evidence="2">CCFEE 5527</strain>
    </source>
</reference>
<keyword evidence="2" id="KW-1185">Reference proteome</keyword>
<gene>
    <name evidence="1" type="ORF">B0A48_04319</name>
</gene>
<dbReference type="Proteomes" id="UP000192596">
    <property type="component" value="Unassembled WGS sequence"/>
</dbReference>
<dbReference type="AlphaFoldDB" id="A0A1V8TFB0"/>